<dbReference type="InterPro" id="IPR005894">
    <property type="entry name" value="DrrA"/>
</dbReference>
<dbReference type="InterPro" id="IPR050763">
    <property type="entry name" value="ABC_transporter_ATP-binding"/>
</dbReference>
<evidence type="ECO:0000256" key="6">
    <source>
        <dbReference type="ARBA" id="ARBA00022967"/>
    </source>
</evidence>
<evidence type="ECO:0000256" key="8">
    <source>
        <dbReference type="ARBA" id="ARBA00049985"/>
    </source>
</evidence>
<comment type="caution">
    <text evidence="10">The sequence shown here is derived from an EMBL/GenBank/DDBJ whole genome shotgun (WGS) entry which is preliminary data.</text>
</comment>
<evidence type="ECO:0000313" key="11">
    <source>
        <dbReference type="Proteomes" id="UP000267017"/>
    </source>
</evidence>
<comment type="subcellular location">
    <subcellularLocation>
        <location evidence="1">Cell membrane</location>
        <topology evidence="1">Peripheral membrane protein</topology>
        <orientation evidence="1">Cytoplasmic side</orientation>
    </subcellularLocation>
</comment>
<dbReference type="NCBIfam" id="TIGR01188">
    <property type="entry name" value="drrA"/>
    <property type="match status" value="1"/>
</dbReference>
<keyword evidence="4" id="KW-0547">Nucleotide-binding</keyword>
<dbReference type="GO" id="GO:0005886">
    <property type="term" value="C:plasma membrane"/>
    <property type="evidence" value="ECO:0007669"/>
    <property type="project" value="UniProtKB-SubCell"/>
</dbReference>
<dbReference type="PANTHER" id="PTHR42711">
    <property type="entry name" value="ABC TRANSPORTER ATP-BINDING PROTEIN"/>
    <property type="match status" value="1"/>
</dbReference>
<dbReference type="InterPro" id="IPR027417">
    <property type="entry name" value="P-loop_NTPase"/>
</dbReference>
<name>A0A3P3U9C2_9BACL</name>
<dbReference type="RefSeq" id="WP_128633959.1">
    <property type="nucleotide sequence ID" value="NZ_RRCN01000001.1"/>
</dbReference>
<dbReference type="AlphaFoldDB" id="A0A3P3U9C2"/>
<dbReference type="PROSITE" id="PS00211">
    <property type="entry name" value="ABC_TRANSPORTER_1"/>
    <property type="match status" value="1"/>
</dbReference>
<dbReference type="GO" id="GO:1900753">
    <property type="term" value="P:doxorubicin transport"/>
    <property type="evidence" value="ECO:0007669"/>
    <property type="project" value="InterPro"/>
</dbReference>
<evidence type="ECO:0000313" key="10">
    <source>
        <dbReference type="EMBL" id="RRJ66169.1"/>
    </source>
</evidence>
<evidence type="ECO:0000256" key="4">
    <source>
        <dbReference type="ARBA" id="ARBA00022741"/>
    </source>
</evidence>
<dbReference type="Pfam" id="PF00005">
    <property type="entry name" value="ABC_tran"/>
    <property type="match status" value="1"/>
</dbReference>
<dbReference type="PANTHER" id="PTHR42711:SF19">
    <property type="entry name" value="DOXORUBICIN RESISTANCE ATP-BINDING PROTEIN DRRA"/>
    <property type="match status" value="1"/>
</dbReference>
<keyword evidence="3" id="KW-1003">Cell membrane</keyword>
<keyword evidence="2" id="KW-0813">Transport</keyword>
<keyword evidence="6" id="KW-1278">Translocase</keyword>
<organism evidence="10 11">
    <name type="scientific">Paenibacillus oralis</name>
    <dbReference type="NCBI Taxonomy" id="2490856"/>
    <lineage>
        <taxon>Bacteria</taxon>
        <taxon>Bacillati</taxon>
        <taxon>Bacillota</taxon>
        <taxon>Bacilli</taxon>
        <taxon>Bacillales</taxon>
        <taxon>Paenibacillaceae</taxon>
        <taxon>Paenibacillus</taxon>
    </lineage>
</organism>
<feature type="domain" description="ABC transporter" evidence="9">
    <location>
        <begin position="8"/>
        <end position="238"/>
    </location>
</feature>
<dbReference type="PROSITE" id="PS50893">
    <property type="entry name" value="ABC_TRANSPORTER_2"/>
    <property type="match status" value="1"/>
</dbReference>
<dbReference type="GO" id="GO:0016887">
    <property type="term" value="F:ATP hydrolysis activity"/>
    <property type="evidence" value="ECO:0007669"/>
    <property type="project" value="InterPro"/>
</dbReference>
<reference evidence="10 11" key="1">
    <citation type="submission" date="2018-11" db="EMBL/GenBank/DDBJ databases">
        <title>Genome sequencing of Paenibacillus sp. KCOM 3021 (= ChDC PVNT-B20).</title>
        <authorList>
            <person name="Kook J.-K."/>
            <person name="Park S.-N."/>
            <person name="Lim Y.K."/>
        </authorList>
    </citation>
    <scope>NUCLEOTIDE SEQUENCE [LARGE SCALE GENOMIC DNA]</scope>
    <source>
        <strain evidence="10 11">KCOM 3021</strain>
    </source>
</reference>
<dbReference type="InterPro" id="IPR017871">
    <property type="entry name" value="ABC_transporter-like_CS"/>
</dbReference>
<dbReference type="SMART" id="SM00382">
    <property type="entry name" value="AAA"/>
    <property type="match status" value="1"/>
</dbReference>
<dbReference type="Gene3D" id="3.40.50.300">
    <property type="entry name" value="P-loop containing nucleotide triphosphate hydrolases"/>
    <property type="match status" value="1"/>
</dbReference>
<dbReference type="Proteomes" id="UP000267017">
    <property type="component" value="Unassembled WGS sequence"/>
</dbReference>
<accession>A0A3P3U9C2</accession>
<proteinExistence type="inferred from homology"/>
<evidence type="ECO:0000256" key="1">
    <source>
        <dbReference type="ARBA" id="ARBA00004413"/>
    </source>
</evidence>
<dbReference type="EMBL" id="RRCN01000001">
    <property type="protein sequence ID" value="RRJ66169.1"/>
    <property type="molecule type" value="Genomic_DNA"/>
</dbReference>
<sequence>MGLNENAIEVGGLRKSYGNVEVLRGIDLKVAAGSVYAVLGPNGAGKTTLIRILSTLLRPDAGSVRIFGLDVGRDADAVRGRIGLTGQFAAVDEGLSGQDNLALFGRLAGYSAHEAKARASRLLEAFGLAEAGNRPAGKYSGGMRRRLDIAAAMLAAPDLLFLDEPTTGLDPRSRNEVWSIVRALVARGTTVLLTTQYLEEADQLAGRLAVIDRGIVIAEGTAAELKASVGSGTVHIRLARADQRGDAEQVLQRVLDGTAVRRHPDPAALSAAVAEQALAAAALAELSRSGIQTIQYSLGQPSLDEVFLALTGHPAEEAKEGENV</sequence>
<evidence type="ECO:0000256" key="5">
    <source>
        <dbReference type="ARBA" id="ARBA00022840"/>
    </source>
</evidence>
<evidence type="ECO:0000259" key="9">
    <source>
        <dbReference type="PROSITE" id="PS50893"/>
    </source>
</evidence>
<dbReference type="OrthoDB" id="9804819at2"/>
<comment type="similarity">
    <text evidence="8">Belongs to the ABC transporter superfamily. Drug exporter-1 (DrugE1) (TC 3.A.1.105) family.</text>
</comment>
<keyword evidence="7" id="KW-0472">Membrane</keyword>
<evidence type="ECO:0000256" key="7">
    <source>
        <dbReference type="ARBA" id="ARBA00023136"/>
    </source>
</evidence>
<dbReference type="InterPro" id="IPR003593">
    <property type="entry name" value="AAA+_ATPase"/>
</dbReference>
<evidence type="ECO:0000256" key="3">
    <source>
        <dbReference type="ARBA" id="ARBA00022475"/>
    </source>
</evidence>
<evidence type="ECO:0000256" key="2">
    <source>
        <dbReference type="ARBA" id="ARBA00022448"/>
    </source>
</evidence>
<dbReference type="FunFam" id="3.40.50.300:FF:000589">
    <property type="entry name" value="ABC transporter, ATP-binding subunit"/>
    <property type="match status" value="1"/>
</dbReference>
<keyword evidence="5 10" id="KW-0067">ATP-binding</keyword>
<dbReference type="GO" id="GO:0043215">
    <property type="term" value="P:daunorubicin transport"/>
    <property type="evidence" value="ECO:0007669"/>
    <property type="project" value="InterPro"/>
</dbReference>
<protein>
    <submittedName>
        <fullName evidence="10">ATP-binding cassette domain-containing protein</fullName>
    </submittedName>
</protein>
<keyword evidence="11" id="KW-1185">Reference proteome</keyword>
<gene>
    <name evidence="10" type="ORF">EHV15_27075</name>
</gene>
<dbReference type="SUPFAM" id="SSF52540">
    <property type="entry name" value="P-loop containing nucleoside triphosphate hydrolases"/>
    <property type="match status" value="1"/>
</dbReference>
<dbReference type="GO" id="GO:0005524">
    <property type="term" value="F:ATP binding"/>
    <property type="evidence" value="ECO:0007669"/>
    <property type="project" value="UniProtKB-KW"/>
</dbReference>
<dbReference type="InterPro" id="IPR003439">
    <property type="entry name" value="ABC_transporter-like_ATP-bd"/>
</dbReference>